<evidence type="ECO:0000256" key="5">
    <source>
        <dbReference type="ARBA" id="ARBA00012756"/>
    </source>
</evidence>
<dbReference type="PANTHER" id="PTHR46323">
    <property type="entry name" value="BETA-GALACTOSIDASE"/>
    <property type="match status" value="1"/>
</dbReference>
<dbReference type="Pfam" id="PF02837">
    <property type="entry name" value="Glyco_hydro_2_N"/>
    <property type="match status" value="1"/>
</dbReference>
<dbReference type="SUPFAM" id="SSF49785">
    <property type="entry name" value="Galactose-binding domain-like"/>
    <property type="match status" value="1"/>
</dbReference>
<dbReference type="Gene3D" id="3.20.20.80">
    <property type="entry name" value="Glycosidases"/>
    <property type="match status" value="1"/>
</dbReference>
<protein>
    <recommendedName>
        <fullName evidence="5">beta-galactosidase</fullName>
        <ecNumber evidence="5">3.2.1.23</ecNumber>
    </recommendedName>
    <alternativeName>
        <fullName evidence="9">Lactase</fullName>
    </alternativeName>
</protein>
<dbReference type="InterPro" id="IPR013783">
    <property type="entry name" value="Ig-like_fold"/>
</dbReference>
<dbReference type="SUPFAM" id="SSF51445">
    <property type="entry name" value="(Trans)glycosidases"/>
    <property type="match status" value="1"/>
</dbReference>
<evidence type="ECO:0000259" key="11">
    <source>
        <dbReference type="SMART" id="SM01038"/>
    </source>
</evidence>
<dbReference type="Proteomes" id="UP000682802">
    <property type="component" value="Chromosome 2"/>
</dbReference>
<evidence type="ECO:0000256" key="7">
    <source>
        <dbReference type="ARBA" id="ARBA00022837"/>
    </source>
</evidence>
<feature type="domain" description="Beta galactosidase small chain/" evidence="11">
    <location>
        <begin position="775"/>
        <end position="1059"/>
    </location>
</feature>
<dbReference type="EMBL" id="CP076129">
    <property type="protein sequence ID" value="QWG09527.1"/>
    <property type="molecule type" value="Genomic_DNA"/>
</dbReference>
<dbReference type="InterPro" id="IPR006104">
    <property type="entry name" value="Glyco_hydro_2_N"/>
</dbReference>
<evidence type="ECO:0000313" key="12">
    <source>
        <dbReference type="EMBL" id="QWG09527.1"/>
    </source>
</evidence>
<dbReference type="Pfam" id="PF00703">
    <property type="entry name" value="Glyco_hydro_2"/>
    <property type="match status" value="1"/>
</dbReference>
<dbReference type="SUPFAM" id="SSF74650">
    <property type="entry name" value="Galactose mutarotase-like"/>
    <property type="match status" value="1"/>
</dbReference>
<dbReference type="Gene3D" id="2.70.98.10">
    <property type="match status" value="1"/>
</dbReference>
<keyword evidence="7" id="KW-0106">Calcium</keyword>
<dbReference type="Gene3D" id="2.60.120.260">
    <property type="entry name" value="Galactose-binding domain-like"/>
    <property type="match status" value="1"/>
</dbReference>
<evidence type="ECO:0000256" key="8">
    <source>
        <dbReference type="ARBA" id="ARBA00023295"/>
    </source>
</evidence>
<feature type="signal peptide" evidence="10">
    <location>
        <begin position="1"/>
        <end position="21"/>
    </location>
</feature>
<evidence type="ECO:0000256" key="4">
    <source>
        <dbReference type="ARBA" id="ARBA00011245"/>
    </source>
</evidence>
<dbReference type="Gene3D" id="2.60.40.10">
    <property type="entry name" value="Immunoglobulins"/>
    <property type="match status" value="2"/>
</dbReference>
<dbReference type="InterPro" id="IPR006102">
    <property type="entry name" value="Ig-like_GH2"/>
</dbReference>
<name>A0ABX8H1S2_9BACT</name>
<feature type="chain" id="PRO_5047192046" description="beta-galactosidase" evidence="10">
    <location>
        <begin position="22"/>
        <end position="1084"/>
    </location>
</feature>
<evidence type="ECO:0000256" key="3">
    <source>
        <dbReference type="ARBA" id="ARBA00007401"/>
    </source>
</evidence>
<dbReference type="InterPro" id="IPR006101">
    <property type="entry name" value="Glyco_hydro_2"/>
</dbReference>
<organism evidence="12 13">
    <name type="scientific">Flammeovirga kamogawensis</name>
    <dbReference type="NCBI Taxonomy" id="373891"/>
    <lineage>
        <taxon>Bacteria</taxon>
        <taxon>Pseudomonadati</taxon>
        <taxon>Bacteroidota</taxon>
        <taxon>Cytophagia</taxon>
        <taxon>Cytophagales</taxon>
        <taxon>Flammeovirgaceae</taxon>
        <taxon>Flammeovirga</taxon>
    </lineage>
</organism>
<dbReference type="EC" id="3.2.1.23" evidence="5"/>
<dbReference type="PANTHER" id="PTHR46323:SF2">
    <property type="entry name" value="BETA-GALACTOSIDASE"/>
    <property type="match status" value="1"/>
</dbReference>
<comment type="subunit">
    <text evidence="4">Monomer.</text>
</comment>
<gene>
    <name evidence="12" type="ORF">KM029_23250</name>
</gene>
<evidence type="ECO:0000256" key="10">
    <source>
        <dbReference type="SAM" id="SignalP"/>
    </source>
</evidence>
<keyword evidence="6" id="KW-0378">Hydrolase</keyword>
<dbReference type="InterPro" id="IPR004199">
    <property type="entry name" value="B-gal_small/dom_5"/>
</dbReference>
<comment type="cofactor">
    <cofactor evidence="2">
        <name>Ca(2+)</name>
        <dbReference type="ChEBI" id="CHEBI:29108"/>
    </cofactor>
</comment>
<evidence type="ECO:0000256" key="1">
    <source>
        <dbReference type="ARBA" id="ARBA00001412"/>
    </source>
</evidence>
<dbReference type="RefSeq" id="WP_144076200.1">
    <property type="nucleotide sequence ID" value="NZ_CP076129.1"/>
</dbReference>
<dbReference type="InterPro" id="IPR032312">
    <property type="entry name" value="LacZ_4"/>
</dbReference>
<keyword evidence="8" id="KW-0326">Glycosidase</keyword>
<evidence type="ECO:0000256" key="9">
    <source>
        <dbReference type="ARBA" id="ARBA00032230"/>
    </source>
</evidence>
<dbReference type="Pfam" id="PF02929">
    <property type="entry name" value="Bgal_small_N"/>
    <property type="match status" value="1"/>
</dbReference>
<comment type="similarity">
    <text evidence="3">Belongs to the glycosyl hydrolase 2 family.</text>
</comment>
<dbReference type="Pfam" id="PF16353">
    <property type="entry name" value="LacZ_4"/>
    <property type="match status" value="1"/>
</dbReference>
<dbReference type="InterPro" id="IPR050347">
    <property type="entry name" value="Bact_Beta-galactosidase"/>
</dbReference>
<dbReference type="InterPro" id="IPR008979">
    <property type="entry name" value="Galactose-bd-like_sf"/>
</dbReference>
<keyword evidence="13" id="KW-1185">Reference proteome</keyword>
<dbReference type="Pfam" id="PF02836">
    <property type="entry name" value="Glyco_hydro_2_C"/>
    <property type="match status" value="1"/>
</dbReference>
<evidence type="ECO:0000256" key="2">
    <source>
        <dbReference type="ARBA" id="ARBA00001913"/>
    </source>
</evidence>
<dbReference type="PRINTS" id="PR00132">
    <property type="entry name" value="GLHYDRLASE2"/>
</dbReference>
<reference evidence="12 13" key="1">
    <citation type="submission" date="2021-05" db="EMBL/GenBank/DDBJ databases">
        <title>Comparative genomic studies on the polysaccharide-degrading batcterial strains of the Flammeovirga genus.</title>
        <authorList>
            <person name="Zewei F."/>
            <person name="Zheng Z."/>
            <person name="Yu L."/>
            <person name="Ruyue G."/>
            <person name="Yanhong M."/>
            <person name="Yuanyuan C."/>
            <person name="Jingyan G."/>
            <person name="Wenjun H."/>
        </authorList>
    </citation>
    <scope>NUCLEOTIDE SEQUENCE [LARGE SCALE GENOMIC DNA]</scope>
    <source>
        <strain evidence="12 13">YS10</strain>
    </source>
</reference>
<evidence type="ECO:0000256" key="6">
    <source>
        <dbReference type="ARBA" id="ARBA00022801"/>
    </source>
</evidence>
<accession>A0ABX8H1S2</accession>
<dbReference type="SMART" id="SM01038">
    <property type="entry name" value="Bgal_small_N"/>
    <property type="match status" value="1"/>
</dbReference>
<dbReference type="SUPFAM" id="SSF49303">
    <property type="entry name" value="beta-Galactosidase/glucuronidase domain"/>
    <property type="match status" value="2"/>
</dbReference>
<sequence length="1084" mass="123953">MMKATYTLALLIFCVAQLSYAQKLTREKDPYLENPNMIQENKMDTRVQFGVYKTEQEAIENNLEASQNFQSLNGTWKFNFVKSPAERPKDFYKNNYDVSSWDDITVPGNWEVQGFGIPIYTNHPHEFADWRNDDYTDLRKAQPPYVPQSYNPVGSYKRTFTVNPDWKNEDVILHIGAIKSAAFIYVNGKKVGYTQGSKLPSEFNITTYLKGGVNTVAFEVYRWSDASYLECQDFWRISGIERDVYLLAQPKTAINDIKVVSTLENNYKDGVVDVEVEIAKATTKKESINLMYKLMEGSKVVAKGAQVLLLDEKGNSTYKFDQEVIKNVHSWSAEKPSLYTLLLTLKNEDKEVIMTTSQRIGFKMTEIKDGMMLVNGQPILLKGVNLHEHNPETGHYMTKELMRKDFELMKQYNVNAVRTSHYPQPEYWYDLCAEYGIYIIDEANIESHGMGYNLAKGRSLGNTPSYELAHVDRIKRMYERDKNYACIIGWSLGNEAGNGYNFYQGYKYLKSVDSRPVQYERAGLEWNTDIYVPMYPGVEYIEKYAKEYTDRPLIMCEYEHSMGNSTGNMIDYWNVIEKYDNLQGGFIWDWVDQGLLVTKDDGKKMYAFGGDFGPDNVPTDGNFLMNGVINANRTVHPALHEVKKQYQNVKFTEVDLAKGIVAVKNWNYFIDLSKYNVVATVKADGKIIKKFPIRTLKTAPNNTEEITFDVSGIKPQANTEYFLNISVQQKEAEPFLPRGFEVAKQQFKLPIYKKATTKLPAFAALKVINSASEVKVSNSTITLNFDKAKGTITTYNVNGVSFLNEGNGPKPTFWRPIIDNDYGNKMDVKNINWKRATLEAKVKDVEVQEIAKGKVQIDVTFDLGEINTTCSVAYLVYGNGVIDVQANLVGKEDLPDLPRFGLVMELKEQFNNFTYYGRGPWENYIDRNDGAAVDIYSSTVADQFFAYERPQENGYKTDIKWAALADKSGNGLMFSSTENLGTSALHYRAVDLDARAGYEYPEVRLENRHNSDVLPQKMVEWHIDYKQRGVAGTDSWYSMPLEQYVIPATQNITYNFTLKPFKTTSVTKKVRLSKTNYNTNSRPL</sequence>
<keyword evidence="10" id="KW-0732">Signal</keyword>
<dbReference type="InterPro" id="IPR014718">
    <property type="entry name" value="GH-type_carb-bd"/>
</dbReference>
<dbReference type="InterPro" id="IPR011013">
    <property type="entry name" value="Gal_mutarotase_sf_dom"/>
</dbReference>
<dbReference type="InterPro" id="IPR006103">
    <property type="entry name" value="Glyco_hydro_2_cat"/>
</dbReference>
<comment type="catalytic activity">
    <reaction evidence="1">
        <text>Hydrolysis of terminal non-reducing beta-D-galactose residues in beta-D-galactosides.</text>
        <dbReference type="EC" id="3.2.1.23"/>
    </reaction>
</comment>
<evidence type="ECO:0000313" key="13">
    <source>
        <dbReference type="Proteomes" id="UP000682802"/>
    </source>
</evidence>
<dbReference type="InterPro" id="IPR036156">
    <property type="entry name" value="Beta-gal/glucu_dom_sf"/>
</dbReference>
<dbReference type="InterPro" id="IPR017853">
    <property type="entry name" value="GH"/>
</dbReference>
<proteinExistence type="inferred from homology"/>